<feature type="transmembrane region" description="Helical" evidence="1">
    <location>
        <begin position="63"/>
        <end position="80"/>
    </location>
</feature>
<keyword evidence="1" id="KW-0472">Membrane</keyword>
<sequence length="433" mass="51181">MQANHNKIVPSIGYGFVEMLTFFPVLFFLAIYFSTETYLWIISWFLFFCITTIVQIVVKNRNITIVISLLCSVTGMMLLHHSVISSIIFLLICIVIGFRALLYSDRDIRDVFPYRLYWTVGVPVYFVGYIAYTFLDKLEAYRPIISSVGMLFLIIVLFLTNKNQLQKASLEKENHSTNRDMKRMNRVFLILTIVITVVLTNFQIIQSLLFNSMRSVLQFIISLLSGQERETQEPQQNDEMSQPILPAGEVKEPSAFAEFLEQLTMYFGIFLIIVVGMLAIALLFKKVRRFLLKIVRQLLQALKQMFTRSNKTETNTMYTDEKENMFDFKKWREEKQEQLKNKVSTLFNRKPNFEKFTPEEKTRYLYREIVRNRRKASEWKASMTAHEVLSISNEEWNELENIYDDVRYGEKKLDKKNEKELVQLWENIQNDNK</sequence>
<dbReference type="EMBL" id="JBHSDV010000001">
    <property type="protein sequence ID" value="MFC4387046.1"/>
    <property type="molecule type" value="Genomic_DNA"/>
</dbReference>
<accession>A0ABV8VTJ2</accession>
<name>A0ABV8VTJ2_9BACI</name>
<feature type="transmembrane region" description="Helical" evidence="1">
    <location>
        <begin position="86"/>
        <end position="104"/>
    </location>
</feature>
<reference evidence="3" key="1">
    <citation type="journal article" date="2019" name="Int. J. Syst. Evol. Microbiol.">
        <title>The Global Catalogue of Microorganisms (GCM) 10K type strain sequencing project: providing services to taxonomists for standard genome sequencing and annotation.</title>
        <authorList>
            <consortium name="The Broad Institute Genomics Platform"/>
            <consortium name="The Broad Institute Genome Sequencing Center for Infectious Disease"/>
            <person name="Wu L."/>
            <person name="Ma J."/>
        </authorList>
    </citation>
    <scope>NUCLEOTIDE SEQUENCE [LARGE SCALE GENOMIC DNA]</scope>
    <source>
        <strain evidence="3">KACC 14058</strain>
    </source>
</reference>
<feature type="transmembrane region" description="Helical" evidence="1">
    <location>
        <begin position="116"/>
        <end position="135"/>
    </location>
</feature>
<comment type="caution">
    <text evidence="2">The sequence shown here is derived from an EMBL/GenBank/DDBJ whole genome shotgun (WGS) entry which is preliminary data.</text>
</comment>
<feature type="transmembrane region" description="Helical" evidence="1">
    <location>
        <begin position="263"/>
        <end position="284"/>
    </location>
</feature>
<evidence type="ECO:0000313" key="2">
    <source>
        <dbReference type="EMBL" id="MFC4387046.1"/>
    </source>
</evidence>
<organism evidence="2 3">
    <name type="scientific">Gracilibacillus marinus</name>
    <dbReference type="NCBI Taxonomy" id="630535"/>
    <lineage>
        <taxon>Bacteria</taxon>
        <taxon>Bacillati</taxon>
        <taxon>Bacillota</taxon>
        <taxon>Bacilli</taxon>
        <taxon>Bacillales</taxon>
        <taxon>Bacillaceae</taxon>
        <taxon>Gracilibacillus</taxon>
    </lineage>
</organism>
<proteinExistence type="predicted"/>
<evidence type="ECO:0008006" key="4">
    <source>
        <dbReference type="Google" id="ProtNLM"/>
    </source>
</evidence>
<protein>
    <recommendedName>
        <fullName evidence="4">DUF4129 domain-containing protein</fullName>
    </recommendedName>
</protein>
<keyword evidence="3" id="KW-1185">Reference proteome</keyword>
<keyword evidence="1" id="KW-0812">Transmembrane</keyword>
<feature type="transmembrane region" description="Helical" evidence="1">
    <location>
        <begin position="38"/>
        <end position="58"/>
    </location>
</feature>
<dbReference type="Proteomes" id="UP001595880">
    <property type="component" value="Unassembled WGS sequence"/>
</dbReference>
<feature type="transmembrane region" description="Helical" evidence="1">
    <location>
        <begin position="141"/>
        <end position="160"/>
    </location>
</feature>
<gene>
    <name evidence="2" type="ORF">ACFOZ1_04405</name>
</gene>
<dbReference type="RefSeq" id="WP_390196373.1">
    <property type="nucleotide sequence ID" value="NZ_JBHSDV010000001.1"/>
</dbReference>
<evidence type="ECO:0000313" key="3">
    <source>
        <dbReference type="Proteomes" id="UP001595880"/>
    </source>
</evidence>
<evidence type="ECO:0000256" key="1">
    <source>
        <dbReference type="SAM" id="Phobius"/>
    </source>
</evidence>
<keyword evidence="1" id="KW-1133">Transmembrane helix</keyword>
<feature type="transmembrane region" description="Helical" evidence="1">
    <location>
        <begin position="12"/>
        <end position="32"/>
    </location>
</feature>
<feature type="transmembrane region" description="Helical" evidence="1">
    <location>
        <begin position="187"/>
        <end position="209"/>
    </location>
</feature>